<feature type="domain" description="Peptidase S9 prolyl oligopeptidase catalytic" evidence="4">
    <location>
        <begin position="662"/>
        <end position="890"/>
    </location>
</feature>
<dbReference type="AlphaFoldDB" id="A0A2H3NU62"/>
<evidence type="ECO:0000256" key="1">
    <source>
        <dbReference type="ARBA" id="ARBA00022801"/>
    </source>
</evidence>
<dbReference type="InterPro" id="IPR029058">
    <property type="entry name" value="AB_hydrolase_fold"/>
</dbReference>
<dbReference type="Gene3D" id="2.120.10.30">
    <property type="entry name" value="TolB, C-terminal domain"/>
    <property type="match status" value="2"/>
</dbReference>
<evidence type="ECO:0000256" key="3">
    <source>
        <dbReference type="SAM" id="MobiDB-lite"/>
    </source>
</evidence>
<sequence>MATVYDGRYRAISHLTPRRARCFGLRAVLSSDDLLVLMRSFLLTFLSLLLSSSVGFAQPETAPDDAPTPIQASDLFRIQQLDNVALAPDGRHAVYTAKRIVEADDGSHTYRTQLYLTRPDGRMTPQPLTRVADASQPAWHPDSDILAFVRPVDGTPQVFVMRLGSGEPYQLTDHPQGASQPQWVDRGERLLFAASVPGDSLAAQGDSIPDWFEARPGASARTTDYTPPPATRIVLRDTVAYRALDTLATDVELADLNLDTDYLNTLEAPTRADSLRAHAQTRRAIADTITVEPPAPSPSPDGPLPVQRQWLDDRADRRNPDVITRLDFQGEFGLRGPISFQHYFVVNLPEQVWTGTPDRPEATRVTEGFRSYSGAQWLNSTGQMIASTRPLDGRHPDDVRARHLVLIDPGTRRAERFLALEPYALSNPRLSQDATQLAFTATDTTDTGYAQTEIGLFAMDGRTTPQLITTDFDRSVSTPRWSPNGWYLYTTAASEGGFPLYRFAPFERDTTATDDAPAGPPEVSDSETTFEADSTMMRPVEAERLTAIDRGIRSFDVTDAAAVYVVTEVENPYEVYAASADLSRERRLSRHNASWLEDRQISQPEPFSLPVTTEADTFGMDAWLMRPPNAPDAPAANTHPLMVQMHGGPSAMWGPGEATMWHEFQFMAAQGFAVVYSNPRGSGGYGYDFKRANYRDWGTGPMQDVLDAVDQALEENPDLDADRQVLTGGSYAGYLTAWMVSQTDRFQAAVAQRGVYDLSTFFGEGNAWRLVPSHFGGYPWEGNVPPPVNVASDTVEVYSDSLNTARRTLIRNSPQTYVDQIDTPLLIMHASNDLRTGVIQSEMLYRSLKVLGRPVEYVRYPDAGHDLSRTGNPDQRLDRTLRIYEFMTRFTEETTSSEEPDDD</sequence>
<dbReference type="EMBL" id="PDEP01000004">
    <property type="protein sequence ID" value="PEN07891.1"/>
    <property type="molecule type" value="Genomic_DNA"/>
</dbReference>
<comment type="caution">
    <text evidence="5">The sequence shown here is derived from an EMBL/GenBank/DDBJ whole genome shotgun (WGS) entry which is preliminary data.</text>
</comment>
<evidence type="ECO:0000313" key="5">
    <source>
        <dbReference type="EMBL" id="PEN07891.1"/>
    </source>
</evidence>
<reference evidence="5 6" key="1">
    <citation type="submission" date="2017-10" db="EMBL/GenBank/DDBJ databases">
        <title>Draft genome of Longimonas halophila.</title>
        <authorList>
            <person name="Goh K.M."/>
            <person name="Shamsir M.S."/>
            <person name="Lim S.W."/>
        </authorList>
    </citation>
    <scope>NUCLEOTIDE SEQUENCE [LARGE SCALE GENOMIC DNA]</scope>
    <source>
        <strain evidence="5 6">KCTC 42399</strain>
    </source>
</reference>
<dbReference type="Gene3D" id="3.40.50.1820">
    <property type="entry name" value="alpha/beta hydrolase"/>
    <property type="match status" value="1"/>
</dbReference>
<name>A0A2H3NU62_9BACT</name>
<protein>
    <submittedName>
        <fullName evidence="5">Acylaminoacyl-peptidase</fullName>
    </submittedName>
</protein>
<feature type="region of interest" description="Disordered" evidence="3">
    <location>
        <begin position="510"/>
        <end position="531"/>
    </location>
</feature>
<dbReference type="Proteomes" id="UP000221024">
    <property type="component" value="Unassembled WGS sequence"/>
</dbReference>
<dbReference type="SUPFAM" id="SSF53474">
    <property type="entry name" value="alpha/beta-Hydrolases"/>
    <property type="match status" value="1"/>
</dbReference>
<dbReference type="Pfam" id="PF00326">
    <property type="entry name" value="Peptidase_S9"/>
    <property type="match status" value="1"/>
</dbReference>
<dbReference type="SUPFAM" id="SSF82171">
    <property type="entry name" value="DPP6 N-terminal domain-like"/>
    <property type="match status" value="1"/>
</dbReference>
<accession>A0A2H3NU62</accession>
<keyword evidence="2" id="KW-0720">Serine protease</keyword>
<dbReference type="GO" id="GO:0004252">
    <property type="term" value="F:serine-type endopeptidase activity"/>
    <property type="evidence" value="ECO:0007669"/>
    <property type="project" value="TreeGrafter"/>
</dbReference>
<dbReference type="OrthoDB" id="9812921at2"/>
<gene>
    <name evidence="5" type="ORF">CRI93_05445</name>
</gene>
<evidence type="ECO:0000259" key="4">
    <source>
        <dbReference type="Pfam" id="PF00326"/>
    </source>
</evidence>
<keyword evidence="2" id="KW-0645">Protease</keyword>
<dbReference type="Pfam" id="PF07676">
    <property type="entry name" value="PD40"/>
    <property type="match status" value="1"/>
</dbReference>
<dbReference type="PANTHER" id="PTHR42776:SF4">
    <property type="entry name" value="ACYLAMINO-ACID-RELEASING ENZYME"/>
    <property type="match status" value="1"/>
</dbReference>
<dbReference type="PANTHER" id="PTHR42776">
    <property type="entry name" value="SERINE PEPTIDASE S9 FAMILY MEMBER"/>
    <property type="match status" value="1"/>
</dbReference>
<keyword evidence="1" id="KW-0378">Hydrolase</keyword>
<evidence type="ECO:0000256" key="2">
    <source>
        <dbReference type="ARBA" id="ARBA00022825"/>
    </source>
</evidence>
<proteinExistence type="predicted"/>
<dbReference type="InterPro" id="IPR011042">
    <property type="entry name" value="6-blade_b-propeller_TolB-like"/>
</dbReference>
<keyword evidence="6" id="KW-1185">Reference proteome</keyword>
<dbReference type="InterPro" id="IPR001375">
    <property type="entry name" value="Peptidase_S9_cat"/>
</dbReference>
<dbReference type="InterPro" id="IPR011659">
    <property type="entry name" value="WD40"/>
</dbReference>
<dbReference type="GO" id="GO:0006508">
    <property type="term" value="P:proteolysis"/>
    <property type="evidence" value="ECO:0007669"/>
    <property type="project" value="InterPro"/>
</dbReference>
<organism evidence="5 6">
    <name type="scientific">Longimonas halophila</name>
    <dbReference type="NCBI Taxonomy" id="1469170"/>
    <lineage>
        <taxon>Bacteria</taxon>
        <taxon>Pseudomonadati</taxon>
        <taxon>Rhodothermota</taxon>
        <taxon>Rhodothermia</taxon>
        <taxon>Rhodothermales</taxon>
        <taxon>Salisaetaceae</taxon>
        <taxon>Longimonas</taxon>
    </lineage>
</organism>
<evidence type="ECO:0000313" key="6">
    <source>
        <dbReference type="Proteomes" id="UP000221024"/>
    </source>
</evidence>